<feature type="transmembrane region" description="Helical" evidence="1">
    <location>
        <begin position="43"/>
        <end position="64"/>
    </location>
</feature>
<keyword evidence="1" id="KW-0472">Membrane</keyword>
<name>A0A328DBQ9_9ASTE</name>
<protein>
    <recommendedName>
        <fullName evidence="2">DUF3444 domain-containing protein</fullName>
    </recommendedName>
</protein>
<dbReference type="Pfam" id="PF11926">
    <property type="entry name" value="DUF3444"/>
    <property type="match status" value="1"/>
</dbReference>
<keyword evidence="1" id="KW-1133">Transmembrane helix</keyword>
<sequence>MQISFDVVLTPCWCPPRPCATLRPNARLLPCMDVIPMQHVLRYFRGCFTLVLVYGVVVYHVPLITSNAGIIRTFSHEIRWTKGSRGVIRIYPSKGDVWAMYSEWSPEWNELTPDGVVHKYEMVQIVDEFEEDGVAKVVPPVKVHCHRSVFKQHADTTKSVLSQKKRFSGYPTKFFLM</sequence>
<feature type="domain" description="DUF3444" evidence="2">
    <location>
        <begin position="72"/>
        <end position="159"/>
    </location>
</feature>
<evidence type="ECO:0000313" key="3">
    <source>
        <dbReference type="EMBL" id="RAL42826.1"/>
    </source>
</evidence>
<keyword evidence="4" id="KW-1185">Reference proteome</keyword>
<gene>
    <name evidence="3" type="ORF">DM860_009333</name>
</gene>
<evidence type="ECO:0000313" key="4">
    <source>
        <dbReference type="Proteomes" id="UP000249390"/>
    </source>
</evidence>
<dbReference type="AlphaFoldDB" id="A0A328DBQ9"/>
<evidence type="ECO:0000256" key="1">
    <source>
        <dbReference type="SAM" id="Phobius"/>
    </source>
</evidence>
<proteinExistence type="predicted"/>
<keyword evidence="1" id="KW-0812">Transmembrane</keyword>
<comment type="caution">
    <text evidence="3">The sequence shown here is derived from an EMBL/GenBank/DDBJ whole genome shotgun (WGS) entry which is preliminary data.</text>
</comment>
<dbReference type="PANTHER" id="PTHR45089:SF24">
    <property type="entry name" value="DNAJ HEAT SHOCK N-TERMINAL DOMAIN-CONTAINING PROTEIN"/>
    <property type="match status" value="1"/>
</dbReference>
<accession>A0A328DBQ9</accession>
<dbReference type="InterPro" id="IPR024593">
    <property type="entry name" value="DUF3444"/>
</dbReference>
<evidence type="ECO:0000259" key="2">
    <source>
        <dbReference type="Pfam" id="PF11926"/>
    </source>
</evidence>
<reference evidence="3 4" key="1">
    <citation type="submission" date="2018-06" db="EMBL/GenBank/DDBJ databases">
        <title>The Genome of Cuscuta australis (Dodder) Provides Insight into the Evolution of Plant Parasitism.</title>
        <authorList>
            <person name="Liu H."/>
        </authorList>
    </citation>
    <scope>NUCLEOTIDE SEQUENCE [LARGE SCALE GENOMIC DNA]</scope>
    <source>
        <strain evidence="4">cv. Yunnan</strain>
        <tissue evidence="3">Vines</tissue>
    </source>
</reference>
<dbReference type="EMBL" id="NQVE01000162">
    <property type="protein sequence ID" value="RAL42826.1"/>
    <property type="molecule type" value="Genomic_DNA"/>
</dbReference>
<dbReference type="PANTHER" id="PTHR45089">
    <property type="entry name" value="DNAJ HEAT SHOCK AMINO-TERMINAL DOMAIN PROTEIN-RELATED"/>
    <property type="match status" value="1"/>
</dbReference>
<dbReference type="Proteomes" id="UP000249390">
    <property type="component" value="Unassembled WGS sequence"/>
</dbReference>
<organism evidence="3 4">
    <name type="scientific">Cuscuta australis</name>
    <dbReference type="NCBI Taxonomy" id="267555"/>
    <lineage>
        <taxon>Eukaryota</taxon>
        <taxon>Viridiplantae</taxon>
        <taxon>Streptophyta</taxon>
        <taxon>Embryophyta</taxon>
        <taxon>Tracheophyta</taxon>
        <taxon>Spermatophyta</taxon>
        <taxon>Magnoliopsida</taxon>
        <taxon>eudicotyledons</taxon>
        <taxon>Gunneridae</taxon>
        <taxon>Pentapetalae</taxon>
        <taxon>asterids</taxon>
        <taxon>lamiids</taxon>
        <taxon>Solanales</taxon>
        <taxon>Convolvulaceae</taxon>
        <taxon>Cuscuteae</taxon>
        <taxon>Cuscuta</taxon>
        <taxon>Cuscuta subgen. Grammica</taxon>
        <taxon>Cuscuta sect. Cleistogrammica</taxon>
    </lineage>
</organism>